<dbReference type="SUPFAM" id="SSF52540">
    <property type="entry name" value="P-loop containing nucleoside triphosphate hydrolases"/>
    <property type="match status" value="1"/>
</dbReference>
<proteinExistence type="predicted"/>
<keyword evidence="5" id="KW-1185">Reference proteome</keyword>
<evidence type="ECO:0000256" key="2">
    <source>
        <dbReference type="ARBA" id="ARBA00022840"/>
    </source>
</evidence>
<evidence type="ECO:0000256" key="1">
    <source>
        <dbReference type="ARBA" id="ARBA00022741"/>
    </source>
</evidence>
<sequence>MSIQLRRATRRFRHRPVFTDLDLDVPQGGRLLLAGDNGSGKTTLLRCLAGTLALTAGRISVAGEPVGSPAARRLVGLCLAPEQGLYGRLSAQDNLRLVARLRLPRRSVEPATARVVEELGIGTYADRPAEKCSAGMRARVSIARALLGDPAVLLLDEPTRSLDEPARAMLWAALDRRPHLTCVIASHHREDRARCDSILTLPVGR</sequence>
<evidence type="ECO:0000313" key="4">
    <source>
        <dbReference type="EMBL" id="GGM60486.1"/>
    </source>
</evidence>
<accession>A0A917X3G0</accession>
<reference evidence="4" key="1">
    <citation type="journal article" date="2014" name="Int. J. Syst. Evol. Microbiol.">
        <title>Complete genome sequence of Corynebacterium casei LMG S-19264T (=DSM 44701T), isolated from a smear-ripened cheese.</title>
        <authorList>
            <consortium name="US DOE Joint Genome Institute (JGI-PGF)"/>
            <person name="Walter F."/>
            <person name="Albersmeier A."/>
            <person name="Kalinowski J."/>
            <person name="Ruckert C."/>
        </authorList>
    </citation>
    <scope>NUCLEOTIDE SEQUENCE</scope>
    <source>
        <strain evidence="4">CGMCC 4.7312</strain>
    </source>
</reference>
<keyword evidence="1" id="KW-0547">Nucleotide-binding</keyword>
<dbReference type="Gene3D" id="3.40.50.300">
    <property type="entry name" value="P-loop containing nucleotide triphosphate hydrolases"/>
    <property type="match status" value="1"/>
</dbReference>
<organism evidence="4 5">
    <name type="scientific">Micromonospora sonchi</name>
    <dbReference type="NCBI Taxonomy" id="1763543"/>
    <lineage>
        <taxon>Bacteria</taxon>
        <taxon>Bacillati</taxon>
        <taxon>Actinomycetota</taxon>
        <taxon>Actinomycetes</taxon>
        <taxon>Micromonosporales</taxon>
        <taxon>Micromonosporaceae</taxon>
        <taxon>Micromonospora</taxon>
    </lineage>
</organism>
<dbReference type="Proteomes" id="UP000608890">
    <property type="component" value="Unassembled WGS sequence"/>
</dbReference>
<dbReference type="Pfam" id="PF00005">
    <property type="entry name" value="ABC_tran"/>
    <property type="match status" value="1"/>
</dbReference>
<dbReference type="GO" id="GO:0016887">
    <property type="term" value="F:ATP hydrolysis activity"/>
    <property type="evidence" value="ECO:0007669"/>
    <property type="project" value="InterPro"/>
</dbReference>
<keyword evidence="2" id="KW-0067">ATP-binding</keyword>
<dbReference type="RefSeq" id="WP_189048894.1">
    <property type="nucleotide sequence ID" value="NZ_BMNB01000033.1"/>
</dbReference>
<dbReference type="PANTHER" id="PTHR43038:SF3">
    <property type="entry name" value="ABC TRANSPORTER G FAMILY MEMBER 20 ISOFORM X1"/>
    <property type="match status" value="1"/>
</dbReference>
<dbReference type="AlphaFoldDB" id="A0A917X3G0"/>
<protein>
    <recommendedName>
        <fullName evidence="3">ABC transporter domain-containing protein</fullName>
    </recommendedName>
</protein>
<gene>
    <name evidence="4" type="ORF">GCM10011608_51920</name>
</gene>
<evidence type="ECO:0000313" key="5">
    <source>
        <dbReference type="Proteomes" id="UP000608890"/>
    </source>
</evidence>
<name>A0A917X3G0_9ACTN</name>
<dbReference type="InterPro" id="IPR003439">
    <property type="entry name" value="ABC_transporter-like_ATP-bd"/>
</dbReference>
<evidence type="ECO:0000259" key="3">
    <source>
        <dbReference type="PROSITE" id="PS50893"/>
    </source>
</evidence>
<dbReference type="PROSITE" id="PS00211">
    <property type="entry name" value="ABC_TRANSPORTER_1"/>
    <property type="match status" value="1"/>
</dbReference>
<dbReference type="InterPro" id="IPR027417">
    <property type="entry name" value="P-loop_NTPase"/>
</dbReference>
<comment type="caution">
    <text evidence="4">The sequence shown here is derived from an EMBL/GenBank/DDBJ whole genome shotgun (WGS) entry which is preliminary data.</text>
</comment>
<dbReference type="InterPro" id="IPR003593">
    <property type="entry name" value="AAA+_ATPase"/>
</dbReference>
<dbReference type="SMART" id="SM00382">
    <property type="entry name" value="AAA"/>
    <property type="match status" value="1"/>
</dbReference>
<feature type="domain" description="ABC transporter" evidence="3">
    <location>
        <begin position="3"/>
        <end position="205"/>
    </location>
</feature>
<dbReference type="PANTHER" id="PTHR43038">
    <property type="entry name" value="ATP-BINDING CASSETTE, SUB-FAMILY H, MEMBER 1"/>
    <property type="match status" value="1"/>
</dbReference>
<dbReference type="PROSITE" id="PS50893">
    <property type="entry name" value="ABC_TRANSPORTER_2"/>
    <property type="match status" value="1"/>
</dbReference>
<dbReference type="EMBL" id="BMNB01000033">
    <property type="protein sequence ID" value="GGM60486.1"/>
    <property type="molecule type" value="Genomic_DNA"/>
</dbReference>
<reference evidence="4" key="2">
    <citation type="submission" date="2020-09" db="EMBL/GenBank/DDBJ databases">
        <authorList>
            <person name="Sun Q."/>
            <person name="Zhou Y."/>
        </authorList>
    </citation>
    <scope>NUCLEOTIDE SEQUENCE</scope>
    <source>
        <strain evidence="4">CGMCC 4.7312</strain>
    </source>
</reference>
<dbReference type="GO" id="GO:0005524">
    <property type="term" value="F:ATP binding"/>
    <property type="evidence" value="ECO:0007669"/>
    <property type="project" value="UniProtKB-KW"/>
</dbReference>
<dbReference type="InterPro" id="IPR017871">
    <property type="entry name" value="ABC_transporter-like_CS"/>
</dbReference>